<evidence type="ECO:0000256" key="3">
    <source>
        <dbReference type="PROSITE-ProRule" id="PRU00176"/>
    </source>
</evidence>
<dbReference type="PANTHER" id="PTHR23236:SF24">
    <property type="entry name" value="PHRAGMOPLASTIN INTERACTING PROTEIN 1"/>
    <property type="match status" value="1"/>
</dbReference>
<feature type="domain" description="RRM" evidence="5">
    <location>
        <begin position="169"/>
        <end position="246"/>
    </location>
</feature>
<dbReference type="PROSITE" id="PS50158">
    <property type="entry name" value="ZF_CCHC"/>
    <property type="match status" value="1"/>
</dbReference>
<feature type="compositionally biased region" description="Basic residues" evidence="4">
    <location>
        <begin position="121"/>
        <end position="136"/>
    </location>
</feature>
<dbReference type="Gene3D" id="4.10.60.10">
    <property type="entry name" value="Zinc finger, CCHC-type"/>
    <property type="match status" value="1"/>
</dbReference>
<gene>
    <name evidence="7" type="ORF">M6B38_274705</name>
</gene>
<evidence type="ECO:0000259" key="5">
    <source>
        <dbReference type="PROSITE" id="PS50102"/>
    </source>
</evidence>
<dbReference type="EMBL" id="JANAVB010004552">
    <property type="protein sequence ID" value="KAJ6848732.1"/>
    <property type="molecule type" value="Genomic_DNA"/>
</dbReference>
<organism evidence="7 8">
    <name type="scientific">Iris pallida</name>
    <name type="common">Sweet iris</name>
    <dbReference type="NCBI Taxonomy" id="29817"/>
    <lineage>
        <taxon>Eukaryota</taxon>
        <taxon>Viridiplantae</taxon>
        <taxon>Streptophyta</taxon>
        <taxon>Embryophyta</taxon>
        <taxon>Tracheophyta</taxon>
        <taxon>Spermatophyta</taxon>
        <taxon>Magnoliopsida</taxon>
        <taxon>Liliopsida</taxon>
        <taxon>Asparagales</taxon>
        <taxon>Iridaceae</taxon>
        <taxon>Iridoideae</taxon>
        <taxon>Irideae</taxon>
        <taxon>Iris</taxon>
    </lineage>
</organism>
<feature type="region of interest" description="Disordered" evidence="4">
    <location>
        <begin position="21"/>
        <end position="153"/>
    </location>
</feature>
<dbReference type="GO" id="GO:0008270">
    <property type="term" value="F:zinc ion binding"/>
    <property type="evidence" value="ECO:0007669"/>
    <property type="project" value="UniProtKB-KW"/>
</dbReference>
<dbReference type="PROSITE" id="PS50102">
    <property type="entry name" value="RRM"/>
    <property type="match status" value="2"/>
</dbReference>
<accession>A0AAX6I685</accession>
<keyword evidence="2" id="KW-0863">Zinc-finger</keyword>
<evidence type="ECO:0000256" key="1">
    <source>
        <dbReference type="ARBA" id="ARBA00022884"/>
    </source>
</evidence>
<dbReference type="Pfam" id="PF00076">
    <property type="entry name" value="RRM_1"/>
    <property type="match status" value="2"/>
</dbReference>
<feature type="compositionally biased region" description="Basic and acidic residues" evidence="4">
    <location>
        <begin position="137"/>
        <end position="153"/>
    </location>
</feature>
<dbReference type="CDD" id="cd12271">
    <property type="entry name" value="RRM1_PHIP1"/>
    <property type="match status" value="1"/>
</dbReference>
<keyword evidence="8" id="KW-1185">Reference proteome</keyword>
<comment type="caution">
    <text evidence="7">The sequence shown here is derived from an EMBL/GenBank/DDBJ whole genome shotgun (WGS) entry which is preliminary data.</text>
</comment>
<dbReference type="AlphaFoldDB" id="A0AAX6I685"/>
<dbReference type="InterPro" id="IPR000504">
    <property type="entry name" value="RRM_dom"/>
</dbReference>
<dbReference type="InterPro" id="IPR001878">
    <property type="entry name" value="Znf_CCHC"/>
</dbReference>
<evidence type="ECO:0000313" key="8">
    <source>
        <dbReference type="Proteomes" id="UP001140949"/>
    </source>
</evidence>
<dbReference type="InterPro" id="IPR035979">
    <property type="entry name" value="RBD_domain_sf"/>
</dbReference>
<name>A0AAX6I685_IRIPA</name>
<proteinExistence type="predicted"/>
<reference evidence="7" key="2">
    <citation type="submission" date="2023-04" db="EMBL/GenBank/DDBJ databases">
        <authorList>
            <person name="Bruccoleri R.E."/>
            <person name="Oakeley E.J."/>
            <person name="Faust A.-M."/>
            <person name="Dessus-Babus S."/>
            <person name="Altorfer M."/>
            <person name="Burckhardt D."/>
            <person name="Oertli M."/>
            <person name="Naumann U."/>
            <person name="Petersen F."/>
            <person name="Wong J."/>
        </authorList>
    </citation>
    <scope>NUCLEOTIDE SEQUENCE</scope>
    <source>
        <strain evidence="7">GSM-AAB239-AS_SAM_17_03QT</strain>
        <tissue evidence="7">Leaf</tissue>
    </source>
</reference>
<evidence type="ECO:0000259" key="6">
    <source>
        <dbReference type="PROSITE" id="PS50158"/>
    </source>
</evidence>
<evidence type="ECO:0000256" key="4">
    <source>
        <dbReference type="SAM" id="MobiDB-lite"/>
    </source>
</evidence>
<feature type="compositionally biased region" description="Low complexity" evidence="4">
    <location>
        <begin position="21"/>
        <end position="37"/>
    </location>
</feature>
<evidence type="ECO:0000256" key="2">
    <source>
        <dbReference type="PROSITE-ProRule" id="PRU00047"/>
    </source>
</evidence>
<feature type="domain" description="CCHC-type" evidence="6">
    <location>
        <begin position="418"/>
        <end position="433"/>
    </location>
</feature>
<feature type="compositionally biased region" description="Basic and acidic residues" evidence="4">
    <location>
        <begin position="108"/>
        <end position="120"/>
    </location>
</feature>
<dbReference type="PANTHER" id="PTHR23236">
    <property type="entry name" value="EUKARYOTIC TRANSLATION INITIATION FACTOR 4B/4H"/>
    <property type="match status" value="1"/>
</dbReference>
<dbReference type="GO" id="GO:0003723">
    <property type="term" value="F:RNA binding"/>
    <property type="evidence" value="ECO:0007669"/>
    <property type="project" value="UniProtKB-UniRule"/>
</dbReference>
<feature type="compositionally biased region" description="Basic and acidic residues" evidence="4">
    <location>
        <begin position="359"/>
        <end position="377"/>
    </location>
</feature>
<feature type="region of interest" description="Disordered" evidence="4">
    <location>
        <begin position="341"/>
        <end position="446"/>
    </location>
</feature>
<dbReference type="SMART" id="SM00360">
    <property type="entry name" value="RRM"/>
    <property type="match status" value="2"/>
</dbReference>
<dbReference type="Gene3D" id="3.30.70.330">
    <property type="match status" value="2"/>
</dbReference>
<evidence type="ECO:0000313" key="7">
    <source>
        <dbReference type="EMBL" id="KAJ6848732.1"/>
    </source>
</evidence>
<sequence>MVLSNKKLKQKLRSLLAESISAAESNIKTPSSSSSSSVVKKEVECIREILGSKPNLPKSQRRRNKKPPPPPSEESKQESKNGNEEENVAKKKRIKKRKREGEENGVSVEKKGEEEEEKKPEKKPKKKKKKPYKKNNKKDDVKEEVNEEEKASEKVAAEEPIKIDESEVKKVYVGGIPYYSTEDDIRSFFEGCGTVTEIDCMRFPETGKFRGIAILTFKTEAAAKRALALDGADMGGFYLKMQPYKAKRIQKPKSDFAPGIMEGYNRIYVGNLSWDITEDDLKMFFSDCKVSGIRFGTDKVTGEFKGYAHVDFSDTVSLSIALKLDQKMVCGRPARISCAVPKKGGGTTKTSENPSKIPDSNKAEDGQSKNADSDKCEYGQSKNLDGNEGEYGQSKYPEENKAEVSQSTGTKKKKRRTCYECGIPGHLSSECPQKKAVGTDGSDVKR</sequence>
<dbReference type="InterPro" id="IPR034361">
    <property type="entry name" value="PHIP1_RRM1"/>
</dbReference>
<keyword evidence="1 3" id="KW-0694">RNA-binding</keyword>
<feature type="domain" description="RRM" evidence="5">
    <location>
        <begin position="265"/>
        <end position="341"/>
    </location>
</feature>
<dbReference type="SMART" id="SM00343">
    <property type="entry name" value="ZnF_C2HC"/>
    <property type="match status" value="1"/>
</dbReference>
<reference evidence="7" key="1">
    <citation type="journal article" date="2023" name="GigaByte">
        <title>Genome assembly of the bearded iris, Iris pallida Lam.</title>
        <authorList>
            <person name="Bruccoleri R.E."/>
            <person name="Oakeley E.J."/>
            <person name="Faust A.M.E."/>
            <person name="Altorfer M."/>
            <person name="Dessus-Babus S."/>
            <person name="Burckhardt D."/>
            <person name="Oertli M."/>
            <person name="Naumann U."/>
            <person name="Petersen F."/>
            <person name="Wong J."/>
        </authorList>
    </citation>
    <scope>NUCLEOTIDE SEQUENCE</scope>
    <source>
        <strain evidence="7">GSM-AAB239-AS_SAM_17_03QT</strain>
    </source>
</reference>
<dbReference type="Proteomes" id="UP001140949">
    <property type="component" value="Unassembled WGS sequence"/>
</dbReference>
<dbReference type="Pfam" id="PF00098">
    <property type="entry name" value="zf-CCHC"/>
    <property type="match status" value="1"/>
</dbReference>
<dbReference type="InterPro" id="IPR036875">
    <property type="entry name" value="Znf_CCHC_sf"/>
</dbReference>
<dbReference type="InterPro" id="IPR012677">
    <property type="entry name" value="Nucleotide-bd_a/b_plait_sf"/>
</dbReference>
<protein>
    <submittedName>
        <fullName evidence="7">Protein gar2-like isoform X3</fullName>
    </submittedName>
</protein>
<keyword evidence="2" id="KW-0479">Metal-binding</keyword>
<keyword evidence="2" id="KW-0862">Zinc</keyword>
<dbReference type="SUPFAM" id="SSF54928">
    <property type="entry name" value="RNA-binding domain, RBD"/>
    <property type="match status" value="2"/>
</dbReference>
<feature type="compositionally biased region" description="Basic and acidic residues" evidence="4">
    <location>
        <begin position="73"/>
        <end position="89"/>
    </location>
</feature>
<dbReference type="SUPFAM" id="SSF57756">
    <property type="entry name" value="Retrovirus zinc finger-like domains"/>
    <property type="match status" value="1"/>
</dbReference>